<evidence type="ECO:0000313" key="4">
    <source>
        <dbReference type="Proteomes" id="UP001164286"/>
    </source>
</evidence>
<evidence type="ECO:0000313" key="3">
    <source>
        <dbReference type="EMBL" id="KAI9637793.1"/>
    </source>
</evidence>
<protein>
    <recommendedName>
        <fullName evidence="2">Protein CPL1-like domain-containing protein</fullName>
    </recommendedName>
</protein>
<dbReference type="AlphaFoldDB" id="A0AA38HB17"/>
<keyword evidence="4" id="KW-1185">Reference proteome</keyword>
<reference evidence="3" key="1">
    <citation type="journal article" date="2022" name="G3 (Bethesda)">
        <title>High quality genome of the basidiomycete yeast Dioszegia hungarica PDD-24b-2 isolated from cloud water.</title>
        <authorList>
            <person name="Jarrige D."/>
            <person name="Haridas S."/>
            <person name="Bleykasten-Grosshans C."/>
            <person name="Joly M."/>
            <person name="Nadalig T."/>
            <person name="Sancelme M."/>
            <person name="Vuilleumier S."/>
            <person name="Grigoriev I.V."/>
            <person name="Amato P."/>
            <person name="Bringel F."/>
        </authorList>
    </citation>
    <scope>NUCLEOTIDE SEQUENCE</scope>
    <source>
        <strain evidence="3">PDD-24b-2</strain>
    </source>
</reference>
<feature type="signal peptide" evidence="1">
    <location>
        <begin position="1"/>
        <end position="19"/>
    </location>
</feature>
<organism evidence="3 4">
    <name type="scientific">Dioszegia hungarica</name>
    <dbReference type="NCBI Taxonomy" id="4972"/>
    <lineage>
        <taxon>Eukaryota</taxon>
        <taxon>Fungi</taxon>
        <taxon>Dikarya</taxon>
        <taxon>Basidiomycota</taxon>
        <taxon>Agaricomycotina</taxon>
        <taxon>Tremellomycetes</taxon>
        <taxon>Tremellales</taxon>
        <taxon>Bulleribasidiaceae</taxon>
        <taxon>Dioszegia</taxon>
    </lineage>
</organism>
<dbReference type="RefSeq" id="XP_052947570.1">
    <property type="nucleotide sequence ID" value="XM_053088271.1"/>
</dbReference>
<name>A0AA38HB17_9TREE</name>
<sequence>MICPLFQLAALAVLTVASAANTFVGCRVDLDDPFPGFAINTPSTEACAVSPNGPGVKATACYDTYGWIYASPTSPFLHSFYGPYSDGANCHCSTDPQYLESYTASATAANPTVCADAGNFSVLRIGTSYTLSECFVTVSGTSSGFAPNGDCFSFCGPNSPGITALQPQSGDNLCVCDVQATSGSNAICGLFTFYTYSRTQAAAASGILRRRERVERKRAQAAMAKRLCPMKRVACIIPGSDSYEASTCIDPLSELESCGGCVNGVFGASKTTTSGTDCSALPGARLGSYSCSAGRCVATRCDDGYTLSAAGKCEQ</sequence>
<feature type="domain" description="Protein CPL1-like" evidence="2">
    <location>
        <begin position="248"/>
        <end position="312"/>
    </location>
</feature>
<evidence type="ECO:0000259" key="2">
    <source>
        <dbReference type="Pfam" id="PF21671"/>
    </source>
</evidence>
<keyword evidence="1" id="KW-0732">Signal</keyword>
<dbReference type="GeneID" id="77727476"/>
<dbReference type="InterPro" id="IPR048661">
    <property type="entry name" value="CPL1-like"/>
</dbReference>
<dbReference type="EMBL" id="JAKWFO010000003">
    <property type="protein sequence ID" value="KAI9637793.1"/>
    <property type="molecule type" value="Genomic_DNA"/>
</dbReference>
<proteinExistence type="predicted"/>
<dbReference type="PANTHER" id="PTHR35192">
    <property type="entry name" value="PROTEIN, PUTATIVE-RELATED"/>
    <property type="match status" value="1"/>
</dbReference>
<dbReference type="Pfam" id="PF21671">
    <property type="entry name" value="CPL1-like"/>
    <property type="match status" value="1"/>
</dbReference>
<dbReference type="Proteomes" id="UP001164286">
    <property type="component" value="Unassembled WGS sequence"/>
</dbReference>
<dbReference type="PANTHER" id="PTHR35192:SF2">
    <property type="entry name" value="APPLE DOMAIN-CONTAINING PROTEIN"/>
    <property type="match status" value="1"/>
</dbReference>
<accession>A0AA38HB17</accession>
<gene>
    <name evidence="3" type="ORF">MKK02DRAFT_31360</name>
</gene>
<feature type="chain" id="PRO_5041207778" description="Protein CPL1-like domain-containing protein" evidence="1">
    <location>
        <begin position="20"/>
        <end position="315"/>
    </location>
</feature>
<comment type="caution">
    <text evidence="3">The sequence shown here is derived from an EMBL/GenBank/DDBJ whole genome shotgun (WGS) entry which is preliminary data.</text>
</comment>
<evidence type="ECO:0000256" key="1">
    <source>
        <dbReference type="SAM" id="SignalP"/>
    </source>
</evidence>
<dbReference type="InterPro" id="IPR038955">
    <property type="entry name" value="PriA/CPL1_fungi"/>
</dbReference>